<evidence type="ECO:0000313" key="1">
    <source>
        <dbReference type="EMBL" id="KAA6376255.1"/>
    </source>
</evidence>
<organism evidence="1 2">
    <name type="scientific">Streblomastix strix</name>
    <dbReference type="NCBI Taxonomy" id="222440"/>
    <lineage>
        <taxon>Eukaryota</taxon>
        <taxon>Metamonada</taxon>
        <taxon>Preaxostyla</taxon>
        <taxon>Oxymonadida</taxon>
        <taxon>Streblomastigidae</taxon>
        <taxon>Streblomastix</taxon>
    </lineage>
</organism>
<evidence type="ECO:0000313" key="2">
    <source>
        <dbReference type="Proteomes" id="UP000324800"/>
    </source>
</evidence>
<dbReference type="EMBL" id="SNRW01010655">
    <property type="protein sequence ID" value="KAA6376255.1"/>
    <property type="molecule type" value="Genomic_DNA"/>
</dbReference>
<reference evidence="1 2" key="1">
    <citation type="submission" date="2019-03" db="EMBL/GenBank/DDBJ databases">
        <title>Single cell metagenomics reveals metabolic interactions within the superorganism composed of flagellate Streblomastix strix and complex community of Bacteroidetes bacteria on its surface.</title>
        <authorList>
            <person name="Treitli S.C."/>
            <person name="Kolisko M."/>
            <person name="Husnik F."/>
            <person name="Keeling P."/>
            <person name="Hampl V."/>
        </authorList>
    </citation>
    <scope>NUCLEOTIDE SEQUENCE [LARGE SCALE GENOMIC DNA]</scope>
    <source>
        <strain evidence="1">ST1C</strain>
    </source>
</reference>
<comment type="caution">
    <text evidence="1">The sequence shown here is derived from an EMBL/GenBank/DDBJ whole genome shotgun (WGS) entry which is preliminary data.</text>
</comment>
<dbReference type="AlphaFoldDB" id="A0A5J4V2H8"/>
<sequence length="83" mass="9469">MQKILVITQTIDPVLFANMETPKFKIKTPTMTIVEQSEAGDVIRKFQQKEQTMLLDIEYQITPAEAVSELTQIVMSRILEAIT</sequence>
<gene>
    <name evidence="1" type="ORF">EZS28_028216</name>
</gene>
<accession>A0A5J4V2H8</accession>
<protein>
    <submittedName>
        <fullName evidence="1">Uncharacterized protein</fullName>
    </submittedName>
</protein>
<name>A0A5J4V2H8_9EUKA</name>
<dbReference type="Proteomes" id="UP000324800">
    <property type="component" value="Unassembled WGS sequence"/>
</dbReference>
<proteinExistence type="predicted"/>